<sequence>MTALIRALDAGNAGGSVRFSADVRGRSWGYTAEGTVNLGTEDLRGTVKMPNETWDLVVLDGRVLAHGAGEEDWIRLDPADTDESVSLLAQMLGGLSEVDPRRVVARIAEAGKLGDHSRKPRPAGEEQYSVDLDLSRLSGQVLGAPAADTRPTAYPIDKAELDAWIDQSDRLTYYNARIRNAAGLLEVSCAYSGWGDAVRIKAT</sequence>
<gene>
    <name evidence="1" type="ORF">CLV40_113100</name>
</gene>
<organism evidence="1 2">
    <name type="scientific">Actinokineospora auranticolor</name>
    <dbReference type="NCBI Taxonomy" id="155976"/>
    <lineage>
        <taxon>Bacteria</taxon>
        <taxon>Bacillati</taxon>
        <taxon>Actinomycetota</taxon>
        <taxon>Actinomycetes</taxon>
        <taxon>Pseudonocardiales</taxon>
        <taxon>Pseudonocardiaceae</taxon>
        <taxon>Actinokineospora</taxon>
    </lineage>
</organism>
<dbReference type="EMBL" id="PTIX01000013">
    <property type="protein sequence ID" value="PPK65616.1"/>
    <property type="molecule type" value="Genomic_DNA"/>
</dbReference>
<dbReference type="AlphaFoldDB" id="A0A2S6GKE1"/>
<reference evidence="1 2" key="1">
    <citation type="submission" date="2018-02" db="EMBL/GenBank/DDBJ databases">
        <title>Genomic Encyclopedia of Archaeal and Bacterial Type Strains, Phase II (KMG-II): from individual species to whole genera.</title>
        <authorList>
            <person name="Goeker M."/>
        </authorList>
    </citation>
    <scope>NUCLEOTIDE SEQUENCE [LARGE SCALE GENOMIC DNA]</scope>
    <source>
        <strain evidence="1 2">YU 961-1</strain>
    </source>
</reference>
<protein>
    <submittedName>
        <fullName evidence="1">Uncharacterized protein</fullName>
    </submittedName>
</protein>
<proteinExistence type="predicted"/>
<dbReference type="Proteomes" id="UP000239203">
    <property type="component" value="Unassembled WGS sequence"/>
</dbReference>
<comment type="caution">
    <text evidence="1">The sequence shown here is derived from an EMBL/GenBank/DDBJ whole genome shotgun (WGS) entry which is preliminary data.</text>
</comment>
<dbReference type="Gene3D" id="2.50.20.20">
    <property type="match status" value="1"/>
</dbReference>
<accession>A0A2S6GKE1</accession>
<dbReference type="RefSeq" id="WP_104481046.1">
    <property type="nucleotide sequence ID" value="NZ_CP154825.1"/>
</dbReference>
<evidence type="ECO:0000313" key="1">
    <source>
        <dbReference type="EMBL" id="PPK65616.1"/>
    </source>
</evidence>
<evidence type="ECO:0000313" key="2">
    <source>
        <dbReference type="Proteomes" id="UP000239203"/>
    </source>
</evidence>
<keyword evidence="2" id="KW-1185">Reference proteome</keyword>
<name>A0A2S6GKE1_9PSEU</name>